<dbReference type="EMBL" id="KV722525">
    <property type="protein sequence ID" value="OCH86502.1"/>
    <property type="molecule type" value="Genomic_DNA"/>
</dbReference>
<dbReference type="InterPro" id="IPR037516">
    <property type="entry name" value="Tripartite_DENN"/>
</dbReference>
<protein>
    <submittedName>
        <fullName evidence="3">Spindle pole body interacting protein</fullName>
    </submittedName>
</protein>
<dbReference type="OrthoDB" id="66409at2759"/>
<dbReference type="InterPro" id="IPR052809">
    <property type="entry name" value="Actin_polarity_regulatory"/>
</dbReference>
<dbReference type="Pfam" id="PF07792">
    <property type="entry name" value="Afi1"/>
    <property type="match status" value="1"/>
</dbReference>
<dbReference type="PANTHER" id="PTHR28245">
    <property type="entry name" value="ARF3-INTERACTING PROTEIN 1"/>
    <property type="match status" value="1"/>
</dbReference>
<sequence>MSDESQHCSFVLLADFDIDRGAQLTYQFPQPLGTDEGLLANLMLPDGAEKQLEDWTIFFLNQTPFNTIAPVLALEDPHGRSRTNGAEKQEEEPELLYVLNLVRTKLDKAARRGAVVKAMAICTRHPFIQIFKPVLLMALDDYFHNPSQDCLARLFDAVNSMDISMVPALTRHEKIIMRTSERKDVFIEKFDDFLQGMFGDPVIATQQPAPSNHRPTHRSSTSIESQSSSEDGVMVRRRDENTGRRDGIHSEEAGKPSYSKPNSHRTNQYSPSETSFSLDGSAVWVGDESGLEEYGAGGVGYVGPPPGTASSIGTGGSMRGRRSTDASSSSSSHGPPGRRDDPNQAQSRATIASALLKDPRYFPAVIDYNDHQLPMKLPMSTFPEEVGDYSLIQLMQLFSGPNAQLTGPLHPHLHTNGAMTPPIIVLFNALVTCKRIIFMGHHRPAGQVSSYVLSACALGSGCGIILRGFIKRAFPYANLTNREEWESIPGYIAGVTNPIFEASGSWDLLCDVGSGRMVVSKDIHINYPATASGHPPLVRTGTFKAEGSITSEEDIVRAPSKEASAAQKTEYANKADHADNVFIEDILAAISFHYGENHVRARFTEYAARFVRLASRYEEDITGSTTIGFPSSSYSERPGEPRRLGSGITFVDETTCAKELAINASRIEAWRRTESYKLYQEDFRKQLEMNPIQDFDLPHQIWRLRHAKKMPDGEAELIMHTIAENVQTYDQITELLALLPPHHHGLLPLSFGLFHQSETVRDLTVDIFNELRQYPIGVQFLQALNHFQRYAYVRQAHARETRHDHDQDTLTIPQSYMARTPSNRSESSLGGG</sequence>
<feature type="domain" description="UDENN" evidence="2">
    <location>
        <begin position="9"/>
        <end position="661"/>
    </location>
</feature>
<feature type="compositionally biased region" description="Basic and acidic residues" evidence="1">
    <location>
        <begin position="233"/>
        <end position="254"/>
    </location>
</feature>
<feature type="region of interest" description="Disordered" evidence="1">
    <location>
        <begin position="202"/>
        <end position="276"/>
    </location>
</feature>
<feature type="compositionally biased region" description="Polar residues" evidence="1">
    <location>
        <begin position="259"/>
        <end position="276"/>
    </location>
</feature>
<dbReference type="PROSITE" id="PS50211">
    <property type="entry name" value="DENN"/>
    <property type="match status" value="1"/>
</dbReference>
<dbReference type="InterPro" id="IPR012860">
    <property type="entry name" value="Afi1_N"/>
</dbReference>
<dbReference type="Pfam" id="PF08616">
    <property type="entry name" value="SPA"/>
    <property type="match status" value="1"/>
</dbReference>
<feature type="compositionally biased region" description="Low complexity" evidence="1">
    <location>
        <begin position="219"/>
        <end position="229"/>
    </location>
</feature>
<dbReference type="GO" id="GO:0051666">
    <property type="term" value="P:actin cortical patch localization"/>
    <property type="evidence" value="ECO:0007669"/>
    <property type="project" value="TreeGrafter"/>
</dbReference>
<dbReference type="GO" id="GO:0005886">
    <property type="term" value="C:plasma membrane"/>
    <property type="evidence" value="ECO:0007669"/>
    <property type="project" value="TreeGrafter"/>
</dbReference>
<organism evidence="3 4">
    <name type="scientific">Obba rivulosa</name>
    <dbReference type="NCBI Taxonomy" id="1052685"/>
    <lineage>
        <taxon>Eukaryota</taxon>
        <taxon>Fungi</taxon>
        <taxon>Dikarya</taxon>
        <taxon>Basidiomycota</taxon>
        <taxon>Agaricomycotina</taxon>
        <taxon>Agaricomycetes</taxon>
        <taxon>Polyporales</taxon>
        <taxon>Gelatoporiaceae</taxon>
        <taxon>Obba</taxon>
    </lineage>
</organism>
<gene>
    <name evidence="3" type="ORF">OBBRIDRAFT_797124</name>
</gene>
<name>A0A8E2DGZ2_9APHY</name>
<evidence type="ECO:0000256" key="1">
    <source>
        <dbReference type="SAM" id="MobiDB-lite"/>
    </source>
</evidence>
<dbReference type="AlphaFoldDB" id="A0A8E2DGZ2"/>
<feature type="region of interest" description="Disordered" evidence="1">
    <location>
        <begin position="296"/>
        <end position="345"/>
    </location>
</feature>
<evidence type="ECO:0000313" key="3">
    <source>
        <dbReference type="EMBL" id="OCH86502.1"/>
    </source>
</evidence>
<proteinExistence type="predicted"/>
<feature type="compositionally biased region" description="Basic and acidic residues" evidence="1">
    <location>
        <begin position="798"/>
        <end position="808"/>
    </location>
</feature>
<dbReference type="Proteomes" id="UP000250043">
    <property type="component" value="Unassembled WGS sequence"/>
</dbReference>
<reference evidence="3 4" key="1">
    <citation type="submission" date="2016-07" db="EMBL/GenBank/DDBJ databases">
        <title>Draft genome of the white-rot fungus Obba rivulosa 3A-2.</title>
        <authorList>
            <consortium name="DOE Joint Genome Institute"/>
            <person name="Miettinen O."/>
            <person name="Riley R."/>
            <person name="Acob R."/>
            <person name="Barry K."/>
            <person name="Cullen D."/>
            <person name="De Vries R."/>
            <person name="Hainaut M."/>
            <person name="Hatakka A."/>
            <person name="Henrissat B."/>
            <person name="Hilden K."/>
            <person name="Kuo R."/>
            <person name="Labutti K."/>
            <person name="Lipzen A."/>
            <person name="Makela M.R."/>
            <person name="Sandor L."/>
            <person name="Spatafora J.W."/>
            <person name="Grigoriev I.V."/>
            <person name="Hibbett D.S."/>
        </authorList>
    </citation>
    <scope>NUCLEOTIDE SEQUENCE [LARGE SCALE GENOMIC DNA]</scope>
    <source>
        <strain evidence="3 4">3A-2</strain>
    </source>
</reference>
<evidence type="ECO:0000259" key="2">
    <source>
        <dbReference type="PROSITE" id="PS50211"/>
    </source>
</evidence>
<accession>A0A8E2DGZ2</accession>
<keyword evidence="4" id="KW-1185">Reference proteome</keyword>
<feature type="compositionally biased region" description="Polar residues" evidence="1">
    <location>
        <begin position="820"/>
        <end position="832"/>
    </location>
</feature>
<evidence type="ECO:0000313" key="4">
    <source>
        <dbReference type="Proteomes" id="UP000250043"/>
    </source>
</evidence>
<feature type="region of interest" description="Disordered" evidence="1">
    <location>
        <begin position="798"/>
        <end position="832"/>
    </location>
</feature>
<dbReference type="PANTHER" id="PTHR28245:SF1">
    <property type="entry name" value="ARF3-INTERACTING PROTEIN 1"/>
    <property type="match status" value="1"/>
</dbReference>